<evidence type="ECO:0000313" key="4">
    <source>
        <dbReference type="WBParaSite" id="nOo.2.0.1.t07126-RA"/>
    </source>
</evidence>
<dbReference type="EMBL" id="UYRW01002417">
    <property type="protein sequence ID" value="VDK85019.1"/>
    <property type="molecule type" value="Genomic_DNA"/>
</dbReference>
<reference evidence="2 3" key="2">
    <citation type="submission" date="2018-08" db="EMBL/GenBank/DDBJ databases">
        <authorList>
            <person name="Laetsch R D."/>
            <person name="Stevens L."/>
            <person name="Kumar S."/>
            <person name="Blaxter L. M."/>
        </authorList>
    </citation>
    <scope>NUCLEOTIDE SEQUENCE [LARGE SCALE GENOMIC DNA]</scope>
</reference>
<feature type="compositionally biased region" description="Basic and acidic residues" evidence="1">
    <location>
        <begin position="27"/>
        <end position="36"/>
    </location>
</feature>
<accession>A0A182EGA5</accession>
<organism evidence="4">
    <name type="scientific">Onchocerca ochengi</name>
    <name type="common">Filarial nematode worm</name>
    <dbReference type="NCBI Taxonomy" id="42157"/>
    <lineage>
        <taxon>Eukaryota</taxon>
        <taxon>Metazoa</taxon>
        <taxon>Ecdysozoa</taxon>
        <taxon>Nematoda</taxon>
        <taxon>Chromadorea</taxon>
        <taxon>Rhabditida</taxon>
        <taxon>Spirurina</taxon>
        <taxon>Spiruromorpha</taxon>
        <taxon>Filarioidea</taxon>
        <taxon>Onchocercidae</taxon>
        <taxon>Onchocerca</taxon>
    </lineage>
</organism>
<sequence>MPPKRSNVIYHTRAAKRMQRLIANQNEEERASATERRRQRMAQMRAERRAARFEDNKKFDAAIVDMVVTFNVDDAPTAFYIIRSALSCTANALLLSQGKPQFPFLSGSLYGLLN</sequence>
<evidence type="ECO:0000313" key="3">
    <source>
        <dbReference type="Proteomes" id="UP000271087"/>
    </source>
</evidence>
<gene>
    <name evidence="2" type="ORF">NOO_LOCUS7126</name>
</gene>
<reference evidence="4" key="1">
    <citation type="submission" date="2016-06" db="UniProtKB">
        <authorList>
            <consortium name="WormBaseParasite"/>
        </authorList>
    </citation>
    <scope>IDENTIFICATION</scope>
</reference>
<keyword evidence="3" id="KW-1185">Reference proteome</keyword>
<feature type="region of interest" description="Disordered" evidence="1">
    <location>
        <begin position="24"/>
        <end position="43"/>
    </location>
</feature>
<evidence type="ECO:0000313" key="2">
    <source>
        <dbReference type="EMBL" id="VDK85019.1"/>
    </source>
</evidence>
<dbReference type="Proteomes" id="UP000271087">
    <property type="component" value="Unassembled WGS sequence"/>
</dbReference>
<dbReference type="AlphaFoldDB" id="A0A182EGA5"/>
<proteinExistence type="predicted"/>
<dbReference type="WBParaSite" id="nOo.2.0.1.t07126-RA">
    <property type="protein sequence ID" value="nOo.2.0.1.t07126-RA"/>
    <property type="gene ID" value="nOo.2.0.1.g07126"/>
</dbReference>
<protein>
    <submittedName>
        <fullName evidence="4">IBB domain-containing protein</fullName>
    </submittedName>
</protein>
<name>A0A182EGA5_ONCOC</name>
<evidence type="ECO:0000256" key="1">
    <source>
        <dbReference type="SAM" id="MobiDB-lite"/>
    </source>
</evidence>